<organism evidence="1 2">
    <name type="scientific">Candidatus Woesebacteria bacterium GW2011_GWB1_33_22</name>
    <dbReference type="NCBI Taxonomy" id="1618566"/>
    <lineage>
        <taxon>Bacteria</taxon>
        <taxon>Candidatus Woeseibacteriota</taxon>
    </lineage>
</organism>
<evidence type="ECO:0000313" key="2">
    <source>
        <dbReference type="Proteomes" id="UP000034778"/>
    </source>
</evidence>
<dbReference type="STRING" id="1618566.UR35_C0010G0024"/>
<dbReference type="Proteomes" id="UP000034778">
    <property type="component" value="Unassembled WGS sequence"/>
</dbReference>
<gene>
    <name evidence="1" type="ORF">UR35_C0010G0024</name>
</gene>
<evidence type="ECO:0000313" key="1">
    <source>
        <dbReference type="EMBL" id="KKP44232.1"/>
    </source>
</evidence>
<reference evidence="1 2" key="1">
    <citation type="journal article" date="2015" name="Nature">
        <title>rRNA introns, odd ribosomes, and small enigmatic genomes across a large radiation of phyla.</title>
        <authorList>
            <person name="Brown C.T."/>
            <person name="Hug L.A."/>
            <person name="Thomas B.C."/>
            <person name="Sharon I."/>
            <person name="Castelle C.J."/>
            <person name="Singh A."/>
            <person name="Wilkins M.J."/>
            <person name="Williams K.H."/>
            <person name="Banfield J.F."/>
        </authorList>
    </citation>
    <scope>NUCLEOTIDE SEQUENCE [LARGE SCALE GENOMIC DNA]</scope>
</reference>
<protein>
    <submittedName>
        <fullName evidence="1">Uncharacterized protein</fullName>
    </submittedName>
</protein>
<sequence length="183" mass="21334">MEIEKVKLYFWEGLNWDVDYDINGNPTPFSVCPKQKCNCRLIKSKENYSVGEYKYKCIRCDFKITLSKPIEDKADDFLSVLDSLKYKDAEIVNIDGDLIRIQREEEKDGDYWIDAKISKNKKGELQLMVLAGSKKESDKVQLFLDPKNERLSFDQNNVHPRKIFTKVTAVFKSSRSEMVSDVK</sequence>
<accession>A0A0G0CLH0</accession>
<name>A0A0G0CLH0_9BACT</name>
<comment type="caution">
    <text evidence="1">The sequence shown here is derived from an EMBL/GenBank/DDBJ whole genome shotgun (WGS) entry which is preliminary data.</text>
</comment>
<proteinExistence type="predicted"/>
<dbReference type="EMBL" id="LBOW01000010">
    <property type="protein sequence ID" value="KKP44232.1"/>
    <property type="molecule type" value="Genomic_DNA"/>
</dbReference>
<dbReference type="AlphaFoldDB" id="A0A0G0CLH0"/>